<dbReference type="AlphaFoldDB" id="A0A0E0IPC2"/>
<sequence length="111" mass="12009">MKHCRRAPPRIADSPPLESSQKETQTATTVKGERPDVVRTLCRASVNTTTSPADGEEAELELASWPDEEPPFSHIATNDVEAEGLLGGDGGGCCARKVAAMKELYEEKDRI</sequence>
<reference evidence="2" key="1">
    <citation type="submission" date="2015-04" db="UniProtKB">
        <authorList>
            <consortium name="EnsemblPlants"/>
        </authorList>
    </citation>
    <scope>IDENTIFICATION</scope>
    <source>
        <strain evidence="2">SL10</strain>
    </source>
</reference>
<dbReference type="Gramene" id="ONIVA10G01820.1">
    <property type="protein sequence ID" value="ONIVA10G01820.1"/>
    <property type="gene ID" value="ONIVA10G01820"/>
</dbReference>
<feature type="region of interest" description="Disordered" evidence="1">
    <location>
        <begin position="1"/>
        <end position="35"/>
    </location>
</feature>
<dbReference type="OMA" id="HIATNDV"/>
<organism evidence="2">
    <name type="scientific">Oryza nivara</name>
    <name type="common">Indian wild rice</name>
    <name type="synonym">Oryza sativa f. spontanea</name>
    <dbReference type="NCBI Taxonomy" id="4536"/>
    <lineage>
        <taxon>Eukaryota</taxon>
        <taxon>Viridiplantae</taxon>
        <taxon>Streptophyta</taxon>
        <taxon>Embryophyta</taxon>
        <taxon>Tracheophyta</taxon>
        <taxon>Spermatophyta</taxon>
        <taxon>Magnoliopsida</taxon>
        <taxon>Liliopsida</taxon>
        <taxon>Poales</taxon>
        <taxon>Poaceae</taxon>
        <taxon>BOP clade</taxon>
        <taxon>Oryzoideae</taxon>
        <taxon>Oryzeae</taxon>
        <taxon>Oryzinae</taxon>
        <taxon>Oryza</taxon>
    </lineage>
</organism>
<keyword evidence="3" id="KW-1185">Reference proteome</keyword>
<dbReference type="EnsemblPlants" id="ONIVA10G01820.1">
    <property type="protein sequence ID" value="ONIVA10G01820.1"/>
    <property type="gene ID" value="ONIVA10G01820"/>
</dbReference>
<dbReference type="Proteomes" id="UP000006591">
    <property type="component" value="Chromosome 10"/>
</dbReference>
<evidence type="ECO:0000313" key="3">
    <source>
        <dbReference type="Proteomes" id="UP000006591"/>
    </source>
</evidence>
<evidence type="ECO:0000256" key="1">
    <source>
        <dbReference type="SAM" id="MobiDB-lite"/>
    </source>
</evidence>
<evidence type="ECO:0000313" key="2">
    <source>
        <dbReference type="EnsemblPlants" id="ONIVA10G01820.1"/>
    </source>
</evidence>
<reference evidence="2" key="2">
    <citation type="submission" date="2018-04" db="EMBL/GenBank/DDBJ databases">
        <title>OnivRS2 (Oryza nivara Reference Sequence Version 2).</title>
        <authorList>
            <person name="Zhang J."/>
            <person name="Kudrna D."/>
            <person name="Lee S."/>
            <person name="Talag J."/>
            <person name="Rajasekar S."/>
            <person name="Welchert J."/>
            <person name="Hsing Y.-I."/>
            <person name="Wing R.A."/>
        </authorList>
    </citation>
    <scope>NUCLEOTIDE SEQUENCE [LARGE SCALE GENOMIC DNA]</scope>
</reference>
<proteinExistence type="predicted"/>
<protein>
    <submittedName>
        <fullName evidence="2">Uncharacterized protein</fullName>
    </submittedName>
</protein>
<dbReference type="HOGENOM" id="CLU_2162479_0_0_1"/>
<accession>A0A0E0IPC2</accession>
<feature type="compositionally biased region" description="Polar residues" evidence="1">
    <location>
        <begin position="17"/>
        <end position="29"/>
    </location>
</feature>
<name>A0A0E0IPC2_ORYNI</name>